<sequence length="235" mass="26306">MSSMQPPYPTNVDPVEGNGTATVVDAHQTWQGRMARLQEARGDNACVLPGLGRNPNPRIWHRNMLVYKAEVGINNRRPVIVYYHGRVSAINIVDEFYMPLGEVSVSVEPSDSHIRFSAEHMLFEASRIGEYRIGPMYPNASKTITAVRLCNDLHANAIRVKPFTKVYDAIGTSWPEGPAKSLAADGINIGDIVMVKARIERRFYGSVGQNSGYAVFKLLSLYRLAYWSHNRLIDN</sequence>
<accession>A0ACB8R1Z1</accession>
<protein>
    <submittedName>
        <fullName evidence="1">Uncharacterized protein</fullName>
    </submittedName>
</protein>
<dbReference type="EMBL" id="MU276586">
    <property type="protein sequence ID" value="KAI0038129.1"/>
    <property type="molecule type" value="Genomic_DNA"/>
</dbReference>
<keyword evidence="2" id="KW-1185">Reference proteome</keyword>
<reference evidence="1" key="1">
    <citation type="submission" date="2021-02" db="EMBL/GenBank/DDBJ databases">
        <authorList>
            <consortium name="DOE Joint Genome Institute"/>
            <person name="Ahrendt S."/>
            <person name="Looney B.P."/>
            <person name="Miyauchi S."/>
            <person name="Morin E."/>
            <person name="Drula E."/>
            <person name="Courty P.E."/>
            <person name="Chicoki N."/>
            <person name="Fauchery L."/>
            <person name="Kohler A."/>
            <person name="Kuo A."/>
            <person name="Labutti K."/>
            <person name="Pangilinan J."/>
            <person name="Lipzen A."/>
            <person name="Riley R."/>
            <person name="Andreopoulos W."/>
            <person name="He G."/>
            <person name="Johnson J."/>
            <person name="Barry K.W."/>
            <person name="Grigoriev I.V."/>
            <person name="Nagy L."/>
            <person name="Hibbett D."/>
            <person name="Henrissat B."/>
            <person name="Matheny P.B."/>
            <person name="Labbe J."/>
            <person name="Martin F."/>
        </authorList>
    </citation>
    <scope>NUCLEOTIDE SEQUENCE</scope>
    <source>
        <strain evidence="1">FP105234-sp</strain>
    </source>
</reference>
<comment type="caution">
    <text evidence="1">The sequence shown here is derived from an EMBL/GenBank/DDBJ whole genome shotgun (WGS) entry which is preliminary data.</text>
</comment>
<proteinExistence type="predicted"/>
<organism evidence="1 2">
    <name type="scientific">Auriscalpium vulgare</name>
    <dbReference type="NCBI Taxonomy" id="40419"/>
    <lineage>
        <taxon>Eukaryota</taxon>
        <taxon>Fungi</taxon>
        <taxon>Dikarya</taxon>
        <taxon>Basidiomycota</taxon>
        <taxon>Agaricomycotina</taxon>
        <taxon>Agaricomycetes</taxon>
        <taxon>Russulales</taxon>
        <taxon>Auriscalpiaceae</taxon>
        <taxon>Auriscalpium</taxon>
    </lineage>
</organism>
<reference evidence="1" key="2">
    <citation type="journal article" date="2022" name="New Phytol.">
        <title>Evolutionary transition to the ectomycorrhizal habit in the genomes of a hyperdiverse lineage of mushroom-forming fungi.</title>
        <authorList>
            <person name="Looney B."/>
            <person name="Miyauchi S."/>
            <person name="Morin E."/>
            <person name="Drula E."/>
            <person name="Courty P.E."/>
            <person name="Kohler A."/>
            <person name="Kuo A."/>
            <person name="LaButti K."/>
            <person name="Pangilinan J."/>
            <person name="Lipzen A."/>
            <person name="Riley R."/>
            <person name="Andreopoulos W."/>
            <person name="He G."/>
            <person name="Johnson J."/>
            <person name="Nolan M."/>
            <person name="Tritt A."/>
            <person name="Barry K.W."/>
            <person name="Grigoriev I.V."/>
            <person name="Nagy L.G."/>
            <person name="Hibbett D."/>
            <person name="Henrissat B."/>
            <person name="Matheny P.B."/>
            <person name="Labbe J."/>
            <person name="Martin F.M."/>
        </authorList>
    </citation>
    <scope>NUCLEOTIDE SEQUENCE</scope>
    <source>
        <strain evidence="1">FP105234-sp</strain>
    </source>
</reference>
<dbReference type="Proteomes" id="UP000814033">
    <property type="component" value="Unassembled WGS sequence"/>
</dbReference>
<name>A0ACB8R1Z1_9AGAM</name>
<evidence type="ECO:0000313" key="1">
    <source>
        <dbReference type="EMBL" id="KAI0038129.1"/>
    </source>
</evidence>
<evidence type="ECO:0000313" key="2">
    <source>
        <dbReference type="Proteomes" id="UP000814033"/>
    </source>
</evidence>
<gene>
    <name evidence="1" type="ORF">FA95DRAFT_1578386</name>
</gene>